<keyword evidence="2" id="KW-0560">Oxidoreductase</keyword>
<dbReference type="OrthoDB" id="48317at2759"/>
<dbReference type="AlphaFoldDB" id="A0A6A6H9X9"/>
<dbReference type="InterPro" id="IPR011032">
    <property type="entry name" value="GroES-like_sf"/>
</dbReference>
<evidence type="ECO:0000256" key="2">
    <source>
        <dbReference type="ARBA" id="ARBA00023002"/>
    </source>
</evidence>
<proteinExistence type="inferred from homology"/>
<comment type="similarity">
    <text evidence="1">Belongs to the zinc-containing alcohol dehydrogenase family.</text>
</comment>
<dbReference type="Proteomes" id="UP000800092">
    <property type="component" value="Unassembled WGS sequence"/>
</dbReference>
<evidence type="ECO:0000313" key="3">
    <source>
        <dbReference type="EMBL" id="KAF2234875.1"/>
    </source>
</evidence>
<dbReference type="EMBL" id="ML991795">
    <property type="protein sequence ID" value="KAF2234875.1"/>
    <property type="molecule type" value="Genomic_DNA"/>
</dbReference>
<accession>A0A6A6H9X9</accession>
<keyword evidence="4" id="KW-1185">Reference proteome</keyword>
<dbReference type="InterPro" id="IPR047122">
    <property type="entry name" value="Trans-enoyl_RdTase-like"/>
</dbReference>
<sequence>MASFLDQYSPLNTKQSEYPSVRGCDFASEVIAIGQRVKRLKKGDRGLAPTFGLNPTDKFIGEFGQYALAAKAPVCRILDSVSYDEAATLGSAIATADTTLFPALKLPLSTEAAKTCQDLPRSLVMPNLWRCNINGCHGYPDDPKPSRRSSRPALDILAFWLPSQISWRVWERPARPQDRDFASSLFPMAEALLSQGLLKPHQMEIRTGGLETVAYGVDDLRTGRVRVKKLVYPMAT</sequence>
<name>A0A6A6H9X9_VIRVR</name>
<dbReference type="PANTHER" id="PTHR45348:SF2">
    <property type="entry name" value="ZINC-TYPE ALCOHOL DEHYDROGENASE-LIKE PROTEIN C2E1P3.01"/>
    <property type="match status" value="1"/>
</dbReference>
<dbReference type="Gene3D" id="3.90.180.10">
    <property type="entry name" value="Medium-chain alcohol dehydrogenases, catalytic domain"/>
    <property type="match status" value="2"/>
</dbReference>
<evidence type="ECO:0000313" key="4">
    <source>
        <dbReference type="Proteomes" id="UP000800092"/>
    </source>
</evidence>
<gene>
    <name evidence="3" type="ORF">EV356DRAFT_566806</name>
</gene>
<protein>
    <submittedName>
        <fullName evidence="3">Uncharacterized protein</fullName>
    </submittedName>
</protein>
<dbReference type="GO" id="GO:0016651">
    <property type="term" value="F:oxidoreductase activity, acting on NAD(P)H"/>
    <property type="evidence" value="ECO:0007669"/>
    <property type="project" value="InterPro"/>
</dbReference>
<dbReference type="PANTHER" id="PTHR45348">
    <property type="entry name" value="HYPOTHETICAL OXIDOREDUCTASE (EUROFUNG)"/>
    <property type="match status" value="1"/>
</dbReference>
<reference evidence="3" key="1">
    <citation type="journal article" date="2020" name="Stud. Mycol.">
        <title>101 Dothideomycetes genomes: a test case for predicting lifestyles and emergence of pathogens.</title>
        <authorList>
            <person name="Haridas S."/>
            <person name="Albert R."/>
            <person name="Binder M."/>
            <person name="Bloem J."/>
            <person name="Labutti K."/>
            <person name="Salamov A."/>
            <person name="Andreopoulos B."/>
            <person name="Baker S."/>
            <person name="Barry K."/>
            <person name="Bills G."/>
            <person name="Bluhm B."/>
            <person name="Cannon C."/>
            <person name="Castanera R."/>
            <person name="Culley D."/>
            <person name="Daum C."/>
            <person name="Ezra D."/>
            <person name="Gonzalez J."/>
            <person name="Henrissat B."/>
            <person name="Kuo A."/>
            <person name="Liang C."/>
            <person name="Lipzen A."/>
            <person name="Lutzoni F."/>
            <person name="Magnuson J."/>
            <person name="Mondo S."/>
            <person name="Nolan M."/>
            <person name="Ohm R."/>
            <person name="Pangilinan J."/>
            <person name="Park H.-J."/>
            <person name="Ramirez L."/>
            <person name="Alfaro M."/>
            <person name="Sun H."/>
            <person name="Tritt A."/>
            <person name="Yoshinaga Y."/>
            <person name="Zwiers L.-H."/>
            <person name="Turgeon B."/>
            <person name="Goodwin S."/>
            <person name="Spatafora J."/>
            <person name="Crous P."/>
            <person name="Grigoriev I."/>
        </authorList>
    </citation>
    <scope>NUCLEOTIDE SEQUENCE</scope>
    <source>
        <strain evidence="3">Tuck. ex Michener</strain>
    </source>
</reference>
<dbReference type="Gene3D" id="3.40.50.720">
    <property type="entry name" value="NAD(P)-binding Rossmann-like Domain"/>
    <property type="match status" value="2"/>
</dbReference>
<evidence type="ECO:0000256" key="1">
    <source>
        <dbReference type="ARBA" id="ARBA00008072"/>
    </source>
</evidence>
<dbReference type="SUPFAM" id="SSF50129">
    <property type="entry name" value="GroES-like"/>
    <property type="match status" value="1"/>
</dbReference>
<organism evidence="3 4">
    <name type="scientific">Viridothelium virens</name>
    <name type="common">Speckled blister lichen</name>
    <name type="synonym">Trypethelium virens</name>
    <dbReference type="NCBI Taxonomy" id="1048519"/>
    <lineage>
        <taxon>Eukaryota</taxon>
        <taxon>Fungi</taxon>
        <taxon>Dikarya</taxon>
        <taxon>Ascomycota</taxon>
        <taxon>Pezizomycotina</taxon>
        <taxon>Dothideomycetes</taxon>
        <taxon>Dothideomycetes incertae sedis</taxon>
        <taxon>Trypetheliales</taxon>
        <taxon>Trypetheliaceae</taxon>
        <taxon>Viridothelium</taxon>
    </lineage>
</organism>